<gene>
    <name evidence="4" type="ORF">CRX42_08205</name>
</gene>
<dbReference type="InterPro" id="IPR046673">
    <property type="entry name" value="ToxA_N"/>
</dbReference>
<dbReference type="RefSeq" id="WP_110658825.1">
    <property type="nucleotide sequence ID" value="NZ_PDLL01000066.1"/>
</dbReference>
<dbReference type="InterPro" id="IPR032675">
    <property type="entry name" value="LRR_dom_sf"/>
</dbReference>
<evidence type="ECO:0000313" key="5">
    <source>
        <dbReference type="Proteomes" id="UP000247437"/>
    </source>
</evidence>
<evidence type="ECO:0000313" key="4">
    <source>
        <dbReference type="EMBL" id="PYY71045.1"/>
    </source>
</evidence>
<organism evidence="4 5">
    <name type="scientific">Pseudomonas jessenii</name>
    <dbReference type="NCBI Taxonomy" id="77298"/>
    <lineage>
        <taxon>Bacteria</taxon>
        <taxon>Pseudomonadati</taxon>
        <taxon>Pseudomonadota</taxon>
        <taxon>Gammaproteobacteria</taxon>
        <taxon>Pseudomonadales</taxon>
        <taxon>Pseudomonadaceae</taxon>
        <taxon>Pseudomonas</taxon>
    </lineage>
</organism>
<name>A0A2W0EZG3_PSEJE</name>
<dbReference type="Pfam" id="PF20178">
    <property type="entry name" value="ToxA_N"/>
    <property type="match status" value="1"/>
</dbReference>
<dbReference type="PANTHER" id="PTHR48051:SF1">
    <property type="entry name" value="RAS SUPPRESSOR PROTEIN 1"/>
    <property type="match status" value="1"/>
</dbReference>
<dbReference type="PANTHER" id="PTHR48051">
    <property type="match status" value="1"/>
</dbReference>
<feature type="domain" description="Dermonecrotic toxin N-terminal" evidence="3">
    <location>
        <begin position="80"/>
        <end position="335"/>
    </location>
</feature>
<dbReference type="InterPro" id="IPR050216">
    <property type="entry name" value="LRR_domain-containing"/>
</dbReference>
<dbReference type="SMART" id="SM00369">
    <property type="entry name" value="LRR_TYP"/>
    <property type="match status" value="5"/>
</dbReference>
<dbReference type="Gene3D" id="3.80.10.10">
    <property type="entry name" value="Ribonuclease Inhibitor"/>
    <property type="match status" value="2"/>
</dbReference>
<evidence type="ECO:0000256" key="1">
    <source>
        <dbReference type="ARBA" id="ARBA00022614"/>
    </source>
</evidence>
<evidence type="ECO:0000259" key="3">
    <source>
        <dbReference type="Pfam" id="PF20178"/>
    </source>
</evidence>
<keyword evidence="2" id="KW-0677">Repeat</keyword>
<proteinExistence type="predicted"/>
<dbReference type="InterPro" id="IPR003591">
    <property type="entry name" value="Leu-rich_rpt_typical-subtyp"/>
</dbReference>
<dbReference type="Proteomes" id="UP000247437">
    <property type="component" value="Unassembled WGS sequence"/>
</dbReference>
<reference evidence="4 5" key="1">
    <citation type="journal article" date="2018" name="Appl. Microbiol. Biotechnol.">
        <title>Characterization of the caprolactam degradation pathway in Pseudomonas jessenii using mass spectrometry-based proteomics.</title>
        <authorList>
            <person name="Otzen M."/>
            <person name="Palacio C."/>
            <person name="Janssen D.B."/>
        </authorList>
    </citation>
    <scope>NUCLEOTIDE SEQUENCE [LARGE SCALE GENOMIC DNA]</scope>
    <source>
        <strain evidence="4 5">GO3</strain>
    </source>
</reference>
<protein>
    <recommendedName>
        <fullName evidence="3">Dermonecrotic toxin N-terminal domain-containing protein</fullName>
    </recommendedName>
</protein>
<keyword evidence="1" id="KW-0433">Leucine-rich repeat</keyword>
<dbReference type="GO" id="GO:0005737">
    <property type="term" value="C:cytoplasm"/>
    <property type="evidence" value="ECO:0007669"/>
    <property type="project" value="TreeGrafter"/>
</dbReference>
<comment type="caution">
    <text evidence="4">The sequence shown here is derived from an EMBL/GenBank/DDBJ whole genome shotgun (WGS) entry which is preliminary data.</text>
</comment>
<dbReference type="SUPFAM" id="SSF52058">
    <property type="entry name" value="L domain-like"/>
    <property type="match status" value="1"/>
</dbReference>
<dbReference type="OrthoDB" id="1467561at2"/>
<sequence>MNTENPDIPETFRPDAHYQHLMNVIPPWLRQSTPQRREALSSIKPGLPTRLRDISEDQRAELGQLISLQTTSQNQVDLALANLLNPAAFAEPMLKGALKTRFGLEADVSNIFVRLYIPAHIPWLRLKSGAARTWTVSLLDAALHNFESAETEADAFESASTYISAPSSTGQFSTLPLILEKMPIAAFTRLCRELDIGERYKSYLEDNLGISNPVAAAILQPKIRESQKTALTAALHMAQMQNLLASDVHQLLTAAHGQSWKPHELTIMNARLTGIVLFAPELERAREAVRVVAWTPDDPEHPIKEYPSSAAFAEELSQRLREPDYQQFFSRFINHEDRGYFFAELNNRLDPITWQPVPPGDPRPTWRESPNQRPDLQMAVIPIGGDLWVHLYQRKLDKILNDARVIAVSTATVDRKARWALWDSFTEIASALLNIAAFIALPFVPFLGELMLAYIAYQLVEETFEGVVDWAEGLTSEAFEHFMGMVESAVQLGTFAAGGAIAANEFRAVLPREVVQFIDRFNSVKRPDGQTRYWKPDLTFYEQSVAIAKDAKPDATGLHAHQGKTLLTLENSLYSVTEDPLTGHHHIQHPTRPEAYQPALRHNGNGAWQTELDQPLTWDQATLLRRIGPDMQRFSPTERERILSISGCHENALRKMHVNTEQVPPLLADTLKRFKIDQDLQIFIERIGSDRPEQYLQADPVMQLELLCDYGDWPADKGLRLLDATGNTVWERVIDNPVVVQINQAQLDDGDLIKTLLHHLDKSDARSLRRDLATLAAEKREMLFSERYRKIEQGARALVQRIIDSEPGLPTSLAEALLDSASAEELQLLERGTLSKRLTELAQEAGLQVRVSRAYEGFDLHSTRNNLDTDRLALHTLERLPGWSGQLRLEIRQYTHTGPLIDSIGEPDAPLRKVLVLTDEGAYQAYDDAGEQLSSTDSLYASLLQALPDSERIALNINIGEGEKLKQMIRTHALTREALRMLLAQQTTLKPAYDPAVMRLLGGLDGYQRMPTNIPSLQNHIHRMFPHLNAEELEAFAARLQRSPGGPRVELQRLFNQHTQLFDELSVWRDEIPLYVPGTQTRLTVEQIVSQRHARRQFIARLLDCWRRQATYDSAHGEPVSFEFSPPIFGELPRLNVDFPQVRSVMLEGHRATRGVNDFLRGFSGLNRLALRNFELGQLPEAIAQWPQLEALILSDCAVTLTEQSRTTLSALSRLSALDLYKNPLGLCPSLENMPYLNYVDLSGTELSELPPGLLTRPRLRTALLNKNRIEELPPALFKLPGKTQEGFDLGGNPVSSADRERIKIHFNQTGRDFGIFAEQADIQRLQRLYPLLDQEEASAFIYRLPGTLAEGRIEITRLETEYDTLRTVLAAWTADIPALHPDTGEPFTPQQLLVEHATRDEFKQLVERCWRRETELDDLNQQLDPNFELALTTIITGELPELHADFSHVSLLYMHSDAGLTSGVEGFLRSFPQLKHLTIREYALHQIPEAVFTMGKLTSLSLSECDITLNTQSVLALAQLDRLDYLDLSNNPLGLTPDVSQMPNMSSLHLSRTGITELPPGLLKLTSLDVADLNNNAISHIPDDILELPLEIAESINLRGNPLDAQSVQTLIAYFKKTSTDFGVEAVIEQAELEVSTSGDSEPDE</sequence>
<accession>A0A2W0EZG3</accession>
<evidence type="ECO:0000256" key="2">
    <source>
        <dbReference type="ARBA" id="ARBA00022737"/>
    </source>
</evidence>
<dbReference type="EMBL" id="PDLL01000066">
    <property type="protein sequence ID" value="PYY71045.1"/>
    <property type="molecule type" value="Genomic_DNA"/>
</dbReference>